<dbReference type="GO" id="GO:0061630">
    <property type="term" value="F:ubiquitin protein ligase activity"/>
    <property type="evidence" value="ECO:0007669"/>
    <property type="project" value="InterPro"/>
</dbReference>
<name>A0A915CUJ3_9BILA</name>
<dbReference type="GO" id="GO:0005634">
    <property type="term" value="C:nucleus"/>
    <property type="evidence" value="ECO:0007669"/>
    <property type="project" value="UniProtKB-SubCell"/>
</dbReference>
<reference evidence="8" key="1">
    <citation type="submission" date="2022-11" db="UniProtKB">
        <authorList>
            <consortium name="WormBaseParasite"/>
        </authorList>
    </citation>
    <scope>IDENTIFICATION</scope>
</reference>
<feature type="region of interest" description="Disordered" evidence="5">
    <location>
        <begin position="136"/>
        <end position="160"/>
    </location>
</feature>
<evidence type="ECO:0000313" key="8">
    <source>
        <dbReference type="WBParaSite" id="jg12537"/>
    </source>
</evidence>
<sequence>MTRHGKNATASSVYSYKERQKDAYQSGYGTLHERLGADSMKPFDCCSLSLQPCREPLISPHGYIFDKESILSYILDQKKSFKRKMKIWDQQLRVDTEKEESKLRKKEEERKEKFISLETTPAHLKILETPSSSSRALKRRFSGEEELPASSSKKKESSSLLSVSNMAGEKAKQWNSFWVPELIKTAEPTKVEKPSEKILCPLNHAKLVGMHHRYMCPITRDVLTNTTRCAYLKTSQAVVSMSCIEKIILKDMLDPISGKHMEESDIIELQRGGTGYSATNDVQAKLIRPQLEIC</sequence>
<evidence type="ECO:0000256" key="1">
    <source>
        <dbReference type="ARBA" id="ARBA00004123"/>
    </source>
</evidence>
<dbReference type="InterPro" id="IPR013083">
    <property type="entry name" value="Znf_RING/FYVE/PHD"/>
</dbReference>
<proteinExistence type="inferred from homology"/>
<dbReference type="PIRSF" id="PIRSF023577">
    <property type="entry name" value="ENOS_interacting"/>
    <property type="match status" value="1"/>
</dbReference>
<keyword evidence="7" id="KW-1185">Reference proteome</keyword>
<dbReference type="InterPro" id="IPR031790">
    <property type="entry name" value="Znf-NOSIP"/>
</dbReference>
<evidence type="ECO:0000313" key="7">
    <source>
        <dbReference type="Proteomes" id="UP000887574"/>
    </source>
</evidence>
<feature type="domain" description="Nitric oxide synthase-interacting protein zinc-finger" evidence="6">
    <location>
        <begin position="4"/>
        <end position="78"/>
    </location>
</feature>
<evidence type="ECO:0000256" key="3">
    <source>
        <dbReference type="ARBA" id="ARBA00023242"/>
    </source>
</evidence>
<evidence type="ECO:0000256" key="4">
    <source>
        <dbReference type="PIRNR" id="PIRNR023577"/>
    </source>
</evidence>
<dbReference type="SUPFAM" id="SSF57850">
    <property type="entry name" value="RING/U-box"/>
    <property type="match status" value="2"/>
</dbReference>
<organism evidence="7 8">
    <name type="scientific">Ditylenchus dipsaci</name>
    <dbReference type="NCBI Taxonomy" id="166011"/>
    <lineage>
        <taxon>Eukaryota</taxon>
        <taxon>Metazoa</taxon>
        <taxon>Ecdysozoa</taxon>
        <taxon>Nematoda</taxon>
        <taxon>Chromadorea</taxon>
        <taxon>Rhabditida</taxon>
        <taxon>Tylenchina</taxon>
        <taxon>Tylenchomorpha</taxon>
        <taxon>Sphaerularioidea</taxon>
        <taxon>Anguinidae</taxon>
        <taxon>Anguininae</taxon>
        <taxon>Ditylenchus</taxon>
    </lineage>
</organism>
<accession>A0A915CUJ3</accession>
<evidence type="ECO:0000256" key="2">
    <source>
        <dbReference type="ARBA" id="ARBA00008126"/>
    </source>
</evidence>
<dbReference type="CDD" id="cd16662">
    <property type="entry name" value="RING-Ubox2_NOSIP"/>
    <property type="match status" value="1"/>
</dbReference>
<dbReference type="Pfam" id="PF15906">
    <property type="entry name" value="zf-NOSIP"/>
    <property type="match status" value="1"/>
</dbReference>
<dbReference type="CDD" id="cd16661">
    <property type="entry name" value="RING-Ubox1_NOSIP"/>
    <property type="match status" value="1"/>
</dbReference>
<dbReference type="Proteomes" id="UP000887574">
    <property type="component" value="Unplaced"/>
</dbReference>
<protein>
    <recommendedName>
        <fullName evidence="4">Nitric oxide synthase-interacting protein homolog</fullName>
    </recommendedName>
</protein>
<dbReference type="AlphaFoldDB" id="A0A915CUJ3"/>
<evidence type="ECO:0000256" key="5">
    <source>
        <dbReference type="SAM" id="MobiDB-lite"/>
    </source>
</evidence>
<dbReference type="InterPro" id="IPR016818">
    <property type="entry name" value="NOSIP"/>
</dbReference>
<comment type="subcellular location">
    <subcellularLocation>
        <location evidence="1 4">Nucleus</location>
    </subcellularLocation>
</comment>
<keyword evidence="3 4" id="KW-0539">Nucleus</keyword>
<dbReference type="PANTHER" id="PTHR13063">
    <property type="entry name" value="ENOS INTERACTING PROTEIN"/>
    <property type="match status" value="1"/>
</dbReference>
<dbReference type="Gene3D" id="3.30.40.10">
    <property type="entry name" value="Zinc/RING finger domain, C3HC4 (zinc finger)"/>
    <property type="match status" value="2"/>
</dbReference>
<dbReference type="PANTHER" id="PTHR13063:SF10">
    <property type="entry name" value="NITRIC OXIDE SYNTHASE-INTERACTING PROTEIN"/>
    <property type="match status" value="1"/>
</dbReference>
<evidence type="ECO:0000259" key="6">
    <source>
        <dbReference type="Pfam" id="PF15906"/>
    </source>
</evidence>
<comment type="similarity">
    <text evidence="2 4">Belongs to the NOSIP family.</text>
</comment>
<dbReference type="WBParaSite" id="jg12537">
    <property type="protein sequence ID" value="jg12537"/>
    <property type="gene ID" value="jg12537"/>
</dbReference>